<accession>A0A2P2NBH5</accession>
<sequence length="39" mass="4504">MYNHIKCAKYLLIGMEIKRRNEGLLTTLGSYKSLGLVIY</sequence>
<evidence type="ECO:0000313" key="1">
    <source>
        <dbReference type="EMBL" id="MBX39828.1"/>
    </source>
</evidence>
<organism evidence="1">
    <name type="scientific">Rhizophora mucronata</name>
    <name type="common">Asiatic mangrove</name>
    <dbReference type="NCBI Taxonomy" id="61149"/>
    <lineage>
        <taxon>Eukaryota</taxon>
        <taxon>Viridiplantae</taxon>
        <taxon>Streptophyta</taxon>
        <taxon>Embryophyta</taxon>
        <taxon>Tracheophyta</taxon>
        <taxon>Spermatophyta</taxon>
        <taxon>Magnoliopsida</taxon>
        <taxon>eudicotyledons</taxon>
        <taxon>Gunneridae</taxon>
        <taxon>Pentapetalae</taxon>
        <taxon>rosids</taxon>
        <taxon>fabids</taxon>
        <taxon>Malpighiales</taxon>
        <taxon>Rhizophoraceae</taxon>
        <taxon>Rhizophora</taxon>
    </lineage>
</organism>
<reference evidence="1" key="1">
    <citation type="submission" date="2018-02" db="EMBL/GenBank/DDBJ databases">
        <title>Rhizophora mucronata_Transcriptome.</title>
        <authorList>
            <person name="Meera S.P."/>
            <person name="Sreeshan A."/>
            <person name="Augustine A."/>
        </authorList>
    </citation>
    <scope>NUCLEOTIDE SEQUENCE</scope>
    <source>
        <tissue evidence="1">Leaf</tissue>
    </source>
</reference>
<dbReference type="EMBL" id="GGEC01059344">
    <property type="protein sequence ID" value="MBX39828.1"/>
    <property type="molecule type" value="Transcribed_RNA"/>
</dbReference>
<name>A0A2P2NBH5_RHIMU</name>
<proteinExistence type="predicted"/>
<dbReference type="AlphaFoldDB" id="A0A2P2NBH5"/>
<protein>
    <submittedName>
        <fullName evidence="1">Uncharacterized protein</fullName>
    </submittedName>
</protein>